<dbReference type="EMBL" id="JAWZYT010005897">
    <property type="protein sequence ID" value="KAK4289341.1"/>
    <property type="molecule type" value="Genomic_DNA"/>
</dbReference>
<keyword evidence="2" id="KW-1185">Reference proteome</keyword>
<evidence type="ECO:0000313" key="1">
    <source>
        <dbReference type="EMBL" id="KAK4289341.1"/>
    </source>
</evidence>
<comment type="caution">
    <text evidence="1">The sequence shown here is derived from an EMBL/GenBank/DDBJ whole genome shotgun (WGS) entry which is preliminary data.</text>
</comment>
<name>A0AAE1TL85_9EUCA</name>
<accession>A0AAE1TL85</accession>
<reference evidence="1" key="1">
    <citation type="submission" date="2023-11" db="EMBL/GenBank/DDBJ databases">
        <title>Genome assemblies of two species of porcelain crab, Petrolisthes cinctipes and Petrolisthes manimaculis (Anomura: Porcellanidae).</title>
        <authorList>
            <person name="Angst P."/>
        </authorList>
    </citation>
    <scope>NUCLEOTIDE SEQUENCE</scope>
    <source>
        <strain evidence="1">PB745_02</strain>
        <tissue evidence="1">Gill</tissue>
    </source>
</reference>
<evidence type="ECO:0000313" key="2">
    <source>
        <dbReference type="Proteomes" id="UP001292094"/>
    </source>
</evidence>
<dbReference type="Proteomes" id="UP001292094">
    <property type="component" value="Unassembled WGS sequence"/>
</dbReference>
<protein>
    <recommendedName>
        <fullName evidence="3">Nuclease HARBI1</fullName>
    </recommendedName>
</protein>
<evidence type="ECO:0008006" key="3">
    <source>
        <dbReference type="Google" id="ProtNLM"/>
    </source>
</evidence>
<proteinExistence type="predicted"/>
<dbReference type="AlphaFoldDB" id="A0AAE1TL85"/>
<gene>
    <name evidence="1" type="ORF">Pmani_037680</name>
</gene>
<sequence length="154" mass="18104">MDPVAVMDTLRNCVILLQLIKHARDLQSQKKRLWVQPWLRRSDKSVYNNLVKELSLEDHDSFRFFHRVNQDQFLELLSLVEPLISKQDTRMRKAVTSHERLSVMLRHLATGESKQSLGYAYRLSPNLLSRIIPEVCEALYQMLHMSSEADADRR</sequence>
<organism evidence="1 2">
    <name type="scientific">Petrolisthes manimaculis</name>
    <dbReference type="NCBI Taxonomy" id="1843537"/>
    <lineage>
        <taxon>Eukaryota</taxon>
        <taxon>Metazoa</taxon>
        <taxon>Ecdysozoa</taxon>
        <taxon>Arthropoda</taxon>
        <taxon>Crustacea</taxon>
        <taxon>Multicrustacea</taxon>
        <taxon>Malacostraca</taxon>
        <taxon>Eumalacostraca</taxon>
        <taxon>Eucarida</taxon>
        <taxon>Decapoda</taxon>
        <taxon>Pleocyemata</taxon>
        <taxon>Anomura</taxon>
        <taxon>Galatheoidea</taxon>
        <taxon>Porcellanidae</taxon>
        <taxon>Petrolisthes</taxon>
    </lineage>
</organism>